<feature type="disulfide bond" evidence="3">
    <location>
        <begin position="44"/>
        <end position="58"/>
    </location>
</feature>
<evidence type="ECO:0000313" key="7">
    <source>
        <dbReference type="Proteomes" id="UP001301769"/>
    </source>
</evidence>
<proteinExistence type="predicted"/>
<dbReference type="SMART" id="SM00270">
    <property type="entry name" value="ChtBD1"/>
    <property type="match status" value="3"/>
</dbReference>
<gene>
    <name evidence="6" type="ORF">QBC37DRAFT_392561</name>
</gene>
<evidence type="ECO:0000256" key="1">
    <source>
        <dbReference type="ARBA" id="ARBA00022669"/>
    </source>
</evidence>
<feature type="signal peptide" evidence="4">
    <location>
        <begin position="1"/>
        <end position="19"/>
    </location>
</feature>
<keyword evidence="4" id="KW-0732">Signal</keyword>
<accession>A0AAN6XY31</accession>
<dbReference type="PROSITE" id="PS00026">
    <property type="entry name" value="CHIT_BIND_I_1"/>
    <property type="match status" value="3"/>
</dbReference>
<sequence length="143" mass="15113">MLTINILTALLLAATACKANPLYVVPRGYDGSCSKTKPCPGNLCCSDFGWCGTGDLYCKHNPDPCPDPPKPNPDGTCDDKHPCAKGFCCSQWGYCGQEPLYCNPHPTPNPNPDGTCDGNHLCAAGYCCSPWGYCGQGPAYCGP</sequence>
<keyword evidence="1 3" id="KW-0147">Chitin-binding</keyword>
<dbReference type="Proteomes" id="UP001301769">
    <property type="component" value="Unassembled WGS sequence"/>
</dbReference>
<feature type="disulfide bond" evidence="3">
    <location>
        <begin position="39"/>
        <end position="51"/>
    </location>
</feature>
<evidence type="ECO:0000313" key="6">
    <source>
        <dbReference type="EMBL" id="KAK4207710.1"/>
    </source>
</evidence>
<evidence type="ECO:0000259" key="5">
    <source>
        <dbReference type="PROSITE" id="PS50941"/>
    </source>
</evidence>
<feature type="domain" description="Chitin-binding type-1" evidence="5">
    <location>
        <begin position="30"/>
        <end position="79"/>
    </location>
</feature>
<comment type="caution">
    <text evidence="3">Lacks conserved residue(s) required for the propagation of feature annotation.</text>
</comment>
<evidence type="ECO:0000256" key="4">
    <source>
        <dbReference type="SAM" id="SignalP"/>
    </source>
</evidence>
<keyword evidence="7" id="KW-1185">Reference proteome</keyword>
<dbReference type="Gene3D" id="3.30.60.10">
    <property type="entry name" value="Endochitinase-like"/>
    <property type="match status" value="3"/>
</dbReference>
<dbReference type="PANTHER" id="PTHR47849">
    <property type="entry name" value="CHITIN-BINDING LECTIN 1"/>
    <property type="match status" value="1"/>
</dbReference>
<feature type="chain" id="PRO_5042977202" description="Chitin-binding type-1 domain-containing protein" evidence="4">
    <location>
        <begin position="20"/>
        <end position="143"/>
    </location>
</feature>
<name>A0AAN6XY31_9PEZI</name>
<keyword evidence="2 3" id="KW-1015">Disulfide bond</keyword>
<dbReference type="PRINTS" id="PR00451">
    <property type="entry name" value="CHITINBINDNG"/>
</dbReference>
<evidence type="ECO:0000256" key="2">
    <source>
        <dbReference type="ARBA" id="ARBA00023157"/>
    </source>
</evidence>
<dbReference type="PANTHER" id="PTHR47849:SF7">
    <property type="entry name" value="CHITIN-BINDING TYPE-1 DOMAIN-CONTAINING PROTEIN"/>
    <property type="match status" value="1"/>
</dbReference>
<dbReference type="EMBL" id="MU858278">
    <property type="protein sequence ID" value="KAK4207710.1"/>
    <property type="molecule type" value="Genomic_DNA"/>
</dbReference>
<dbReference type="InterPro" id="IPR018371">
    <property type="entry name" value="Chitin-binding_1_CS"/>
</dbReference>
<organism evidence="6 7">
    <name type="scientific">Rhypophila decipiens</name>
    <dbReference type="NCBI Taxonomy" id="261697"/>
    <lineage>
        <taxon>Eukaryota</taxon>
        <taxon>Fungi</taxon>
        <taxon>Dikarya</taxon>
        <taxon>Ascomycota</taxon>
        <taxon>Pezizomycotina</taxon>
        <taxon>Sordariomycetes</taxon>
        <taxon>Sordariomycetidae</taxon>
        <taxon>Sordariales</taxon>
        <taxon>Naviculisporaceae</taxon>
        <taxon>Rhypophila</taxon>
    </lineage>
</organism>
<dbReference type="InterPro" id="IPR001002">
    <property type="entry name" value="Chitin-bd_1"/>
</dbReference>
<dbReference type="PROSITE" id="PS50941">
    <property type="entry name" value="CHIT_BIND_I_2"/>
    <property type="match status" value="1"/>
</dbReference>
<dbReference type="InterPro" id="IPR036861">
    <property type="entry name" value="Endochitinase-like_sf"/>
</dbReference>
<dbReference type="Pfam" id="PF00187">
    <property type="entry name" value="Chitin_bind_1"/>
    <property type="match status" value="3"/>
</dbReference>
<comment type="caution">
    <text evidence="6">The sequence shown here is derived from an EMBL/GenBank/DDBJ whole genome shotgun (WGS) entry which is preliminary data.</text>
</comment>
<reference evidence="6" key="1">
    <citation type="journal article" date="2023" name="Mol. Phylogenet. Evol.">
        <title>Genome-scale phylogeny and comparative genomics of the fungal order Sordariales.</title>
        <authorList>
            <person name="Hensen N."/>
            <person name="Bonometti L."/>
            <person name="Westerberg I."/>
            <person name="Brannstrom I.O."/>
            <person name="Guillou S."/>
            <person name="Cros-Aarteil S."/>
            <person name="Calhoun S."/>
            <person name="Haridas S."/>
            <person name="Kuo A."/>
            <person name="Mondo S."/>
            <person name="Pangilinan J."/>
            <person name="Riley R."/>
            <person name="LaButti K."/>
            <person name="Andreopoulos B."/>
            <person name="Lipzen A."/>
            <person name="Chen C."/>
            <person name="Yan M."/>
            <person name="Daum C."/>
            <person name="Ng V."/>
            <person name="Clum A."/>
            <person name="Steindorff A."/>
            <person name="Ohm R.A."/>
            <person name="Martin F."/>
            <person name="Silar P."/>
            <person name="Natvig D.O."/>
            <person name="Lalanne C."/>
            <person name="Gautier V."/>
            <person name="Ament-Velasquez S.L."/>
            <person name="Kruys A."/>
            <person name="Hutchinson M.I."/>
            <person name="Powell A.J."/>
            <person name="Barry K."/>
            <person name="Miller A.N."/>
            <person name="Grigoriev I.V."/>
            <person name="Debuchy R."/>
            <person name="Gladieux P."/>
            <person name="Hiltunen Thoren M."/>
            <person name="Johannesson H."/>
        </authorList>
    </citation>
    <scope>NUCLEOTIDE SEQUENCE</scope>
    <source>
        <strain evidence="6">PSN293</strain>
    </source>
</reference>
<reference evidence="6" key="2">
    <citation type="submission" date="2023-05" db="EMBL/GenBank/DDBJ databases">
        <authorList>
            <consortium name="Lawrence Berkeley National Laboratory"/>
            <person name="Steindorff A."/>
            <person name="Hensen N."/>
            <person name="Bonometti L."/>
            <person name="Westerberg I."/>
            <person name="Brannstrom I.O."/>
            <person name="Guillou S."/>
            <person name="Cros-Aarteil S."/>
            <person name="Calhoun S."/>
            <person name="Haridas S."/>
            <person name="Kuo A."/>
            <person name="Mondo S."/>
            <person name="Pangilinan J."/>
            <person name="Riley R."/>
            <person name="Labutti K."/>
            <person name="Andreopoulos B."/>
            <person name="Lipzen A."/>
            <person name="Chen C."/>
            <person name="Yanf M."/>
            <person name="Daum C."/>
            <person name="Ng V."/>
            <person name="Clum A."/>
            <person name="Ohm R."/>
            <person name="Martin F."/>
            <person name="Silar P."/>
            <person name="Natvig D."/>
            <person name="Lalanne C."/>
            <person name="Gautier V."/>
            <person name="Ament-Velasquez S.L."/>
            <person name="Kruys A."/>
            <person name="Hutchinson M.I."/>
            <person name="Powell A.J."/>
            <person name="Barry K."/>
            <person name="Miller A.N."/>
            <person name="Grigoriev I.V."/>
            <person name="Debuchy R."/>
            <person name="Gladieux P."/>
            <person name="Thoren M.H."/>
            <person name="Johannesson H."/>
        </authorList>
    </citation>
    <scope>NUCLEOTIDE SEQUENCE</scope>
    <source>
        <strain evidence="6">PSN293</strain>
    </source>
</reference>
<protein>
    <recommendedName>
        <fullName evidence="5">Chitin-binding type-1 domain-containing protein</fullName>
    </recommendedName>
</protein>
<dbReference type="AlphaFoldDB" id="A0AAN6XY31"/>
<dbReference type="GO" id="GO:0008061">
    <property type="term" value="F:chitin binding"/>
    <property type="evidence" value="ECO:0007669"/>
    <property type="project" value="UniProtKB-UniRule"/>
</dbReference>
<evidence type="ECO:0000256" key="3">
    <source>
        <dbReference type="PROSITE-ProRule" id="PRU00261"/>
    </source>
</evidence>
<dbReference type="SUPFAM" id="SSF57016">
    <property type="entry name" value="Plant lectins/antimicrobial peptides"/>
    <property type="match status" value="3"/>
</dbReference>